<gene>
    <name evidence="1" type="ORF">AL072_12845</name>
</gene>
<evidence type="ECO:0000313" key="2">
    <source>
        <dbReference type="Proteomes" id="UP000069935"/>
    </source>
</evidence>
<protein>
    <submittedName>
        <fullName evidence="1">Uncharacterized protein</fullName>
    </submittedName>
</protein>
<evidence type="ECO:0000313" key="1">
    <source>
        <dbReference type="EMBL" id="ALG71660.1"/>
    </source>
</evidence>
<reference evidence="2" key="1">
    <citation type="submission" date="2015-08" db="EMBL/GenBank/DDBJ databases">
        <title>Complete Genome Sequence of Azospirillum thiophilum BV-S.</title>
        <authorList>
            <person name="Fomenkov A."/>
            <person name="Vincze T."/>
            <person name="Grabovich M."/>
            <person name="Dubinina G."/>
            <person name="Orlova M."/>
            <person name="Belousova E."/>
            <person name="Roberts R.J."/>
        </authorList>
    </citation>
    <scope>NUCLEOTIDE SEQUENCE [LARGE SCALE GENOMIC DNA]</scope>
    <source>
        <strain evidence="2">BV-S</strain>
    </source>
</reference>
<dbReference type="EMBL" id="CP012401">
    <property type="protein sequence ID" value="ALG71660.1"/>
    <property type="molecule type" value="Genomic_DNA"/>
</dbReference>
<name>A0AAC8VYP1_9PROT</name>
<keyword evidence="2" id="KW-1185">Reference proteome</keyword>
<accession>A0AAC8VYP1</accession>
<dbReference type="AlphaFoldDB" id="A0AAC8VYP1"/>
<dbReference type="RefSeq" id="WP_045582224.1">
    <property type="nucleotide sequence ID" value="NZ_CP012401.1"/>
</dbReference>
<organism evidence="1 2">
    <name type="scientific">Azospirillum thiophilum</name>
    <dbReference type="NCBI Taxonomy" id="528244"/>
    <lineage>
        <taxon>Bacteria</taxon>
        <taxon>Pseudomonadati</taxon>
        <taxon>Pseudomonadota</taxon>
        <taxon>Alphaproteobacteria</taxon>
        <taxon>Rhodospirillales</taxon>
        <taxon>Azospirillaceae</taxon>
        <taxon>Azospirillum</taxon>
    </lineage>
</organism>
<proteinExistence type="predicted"/>
<dbReference type="Proteomes" id="UP000069935">
    <property type="component" value="Chromosome 1"/>
</dbReference>
<sequence>MPSLAAAPLRIALFLPDLGDRPDRVAAVGLANDLLRAGAAVDVVAPTGGGPLRAALDPAVGQIDLGKRHAATSFLALARVLTERQPLLLAVPREAAWVGRLALRLARSGATLVLLDGDAGADRTAIRAAMPRSG</sequence>
<dbReference type="KEGG" id="ati:AL072_12845"/>
<reference evidence="1 2" key="2">
    <citation type="journal article" date="2016" name="Genome Announc.">
        <title>Complete Genome Sequence of a Strain of Azospirillum thiophilum Isolated from a Sulfide Spring.</title>
        <authorList>
            <person name="Fomenkov A."/>
            <person name="Vincze T."/>
            <person name="Grabovich M."/>
            <person name="Anton B.P."/>
            <person name="Dubinina G."/>
            <person name="Orlova M."/>
            <person name="Belousova E."/>
            <person name="Roberts R.J."/>
        </authorList>
    </citation>
    <scope>NUCLEOTIDE SEQUENCE [LARGE SCALE GENOMIC DNA]</scope>
    <source>
        <strain evidence="1 2">BV-S</strain>
    </source>
</reference>